<keyword evidence="1" id="KW-0812">Transmembrane</keyword>
<evidence type="ECO:0000313" key="3">
    <source>
        <dbReference type="Proteomes" id="UP000800200"/>
    </source>
</evidence>
<keyword evidence="1" id="KW-1133">Transmembrane helix</keyword>
<protein>
    <submittedName>
        <fullName evidence="2">Uncharacterized protein</fullName>
    </submittedName>
</protein>
<sequence length="77" mass="8406">VPGGIHPPLEIIASWPPPNYTDSPTRPKRVLVVACTSGPLTIPLLFARLWTRIRIQPNIGRDDWLVVAAIVSLPSST</sequence>
<feature type="non-terminal residue" evidence="2">
    <location>
        <position position="1"/>
    </location>
</feature>
<keyword evidence="3" id="KW-1185">Reference proteome</keyword>
<gene>
    <name evidence="2" type="ORF">K469DRAFT_573631</name>
</gene>
<keyword evidence="1" id="KW-0472">Membrane</keyword>
<accession>A0A6A6E3H2</accession>
<reference evidence="2" key="1">
    <citation type="journal article" date="2020" name="Stud. Mycol.">
        <title>101 Dothideomycetes genomes: a test case for predicting lifestyles and emergence of pathogens.</title>
        <authorList>
            <person name="Haridas S."/>
            <person name="Albert R."/>
            <person name="Binder M."/>
            <person name="Bloem J."/>
            <person name="Labutti K."/>
            <person name="Salamov A."/>
            <person name="Andreopoulos B."/>
            <person name="Baker S."/>
            <person name="Barry K."/>
            <person name="Bills G."/>
            <person name="Bluhm B."/>
            <person name="Cannon C."/>
            <person name="Castanera R."/>
            <person name="Culley D."/>
            <person name="Daum C."/>
            <person name="Ezra D."/>
            <person name="Gonzalez J."/>
            <person name="Henrissat B."/>
            <person name="Kuo A."/>
            <person name="Liang C."/>
            <person name="Lipzen A."/>
            <person name="Lutzoni F."/>
            <person name="Magnuson J."/>
            <person name="Mondo S."/>
            <person name="Nolan M."/>
            <person name="Ohm R."/>
            <person name="Pangilinan J."/>
            <person name="Park H.-J."/>
            <person name="Ramirez L."/>
            <person name="Alfaro M."/>
            <person name="Sun H."/>
            <person name="Tritt A."/>
            <person name="Yoshinaga Y."/>
            <person name="Zwiers L.-H."/>
            <person name="Turgeon B."/>
            <person name="Goodwin S."/>
            <person name="Spatafora J."/>
            <person name="Crous P."/>
            <person name="Grigoriev I."/>
        </authorList>
    </citation>
    <scope>NUCLEOTIDE SEQUENCE</scope>
    <source>
        <strain evidence="2">CBS 207.26</strain>
    </source>
</reference>
<dbReference type="OrthoDB" id="5429740at2759"/>
<feature type="transmembrane region" description="Helical" evidence="1">
    <location>
        <begin position="30"/>
        <end position="51"/>
    </location>
</feature>
<evidence type="ECO:0000256" key="1">
    <source>
        <dbReference type="SAM" id="Phobius"/>
    </source>
</evidence>
<proteinExistence type="predicted"/>
<evidence type="ECO:0000313" key="2">
    <source>
        <dbReference type="EMBL" id="KAF2186364.1"/>
    </source>
</evidence>
<name>A0A6A6E3H2_9PEZI</name>
<organism evidence="2 3">
    <name type="scientific">Zopfia rhizophila CBS 207.26</name>
    <dbReference type="NCBI Taxonomy" id="1314779"/>
    <lineage>
        <taxon>Eukaryota</taxon>
        <taxon>Fungi</taxon>
        <taxon>Dikarya</taxon>
        <taxon>Ascomycota</taxon>
        <taxon>Pezizomycotina</taxon>
        <taxon>Dothideomycetes</taxon>
        <taxon>Dothideomycetes incertae sedis</taxon>
        <taxon>Zopfiaceae</taxon>
        <taxon>Zopfia</taxon>
    </lineage>
</organism>
<dbReference type="AlphaFoldDB" id="A0A6A6E3H2"/>
<dbReference type="EMBL" id="ML994630">
    <property type="protein sequence ID" value="KAF2186364.1"/>
    <property type="molecule type" value="Genomic_DNA"/>
</dbReference>
<dbReference type="Proteomes" id="UP000800200">
    <property type="component" value="Unassembled WGS sequence"/>
</dbReference>